<comment type="subcellular location">
    <subcellularLocation>
        <location evidence="1">Membrane</location>
        <topology evidence="1">Multi-pass membrane protein</topology>
    </subcellularLocation>
</comment>
<dbReference type="OrthoDB" id="3222at2759"/>
<dbReference type="Gene3D" id="1.20.1080.10">
    <property type="entry name" value="Glycerol uptake facilitator protein"/>
    <property type="match status" value="1"/>
</dbReference>
<gene>
    <name evidence="8" type="ORF">BCV69DRAFT_244784</name>
</gene>
<evidence type="ECO:0000313" key="8">
    <source>
        <dbReference type="EMBL" id="PWN23323.1"/>
    </source>
</evidence>
<feature type="transmembrane region" description="Helical" evidence="7">
    <location>
        <begin position="218"/>
        <end position="237"/>
    </location>
</feature>
<dbReference type="InterPro" id="IPR023271">
    <property type="entry name" value="Aquaporin-like"/>
</dbReference>
<keyword evidence="5 7" id="KW-0472">Membrane</keyword>
<protein>
    <submittedName>
        <fullName evidence="8">Aquaporin-like protein</fullName>
    </submittedName>
</protein>
<accession>A0A316UHB4</accession>
<feature type="transmembrane region" description="Helical" evidence="7">
    <location>
        <begin position="87"/>
        <end position="111"/>
    </location>
</feature>
<evidence type="ECO:0000256" key="2">
    <source>
        <dbReference type="ARBA" id="ARBA00006175"/>
    </source>
</evidence>
<dbReference type="PRINTS" id="PR00783">
    <property type="entry name" value="MINTRINSICP"/>
</dbReference>
<evidence type="ECO:0000256" key="6">
    <source>
        <dbReference type="RuleBase" id="RU000477"/>
    </source>
</evidence>
<dbReference type="GeneID" id="37011862"/>
<dbReference type="EMBL" id="KZ819322">
    <property type="protein sequence ID" value="PWN23323.1"/>
    <property type="molecule type" value="Genomic_DNA"/>
</dbReference>
<dbReference type="STRING" id="1684307.A0A316UHB4"/>
<dbReference type="Proteomes" id="UP000245942">
    <property type="component" value="Unassembled WGS sequence"/>
</dbReference>
<dbReference type="GO" id="GO:0015250">
    <property type="term" value="F:water channel activity"/>
    <property type="evidence" value="ECO:0007669"/>
    <property type="project" value="TreeGrafter"/>
</dbReference>
<feature type="transmembrane region" description="Helical" evidence="7">
    <location>
        <begin position="131"/>
        <end position="151"/>
    </location>
</feature>
<keyword evidence="4 7" id="KW-1133">Transmembrane helix</keyword>
<feature type="transmembrane region" description="Helical" evidence="7">
    <location>
        <begin position="244"/>
        <end position="267"/>
    </location>
</feature>
<dbReference type="InterPro" id="IPR000425">
    <property type="entry name" value="MIP"/>
</dbReference>
<evidence type="ECO:0000256" key="3">
    <source>
        <dbReference type="ARBA" id="ARBA00022692"/>
    </source>
</evidence>
<evidence type="ECO:0000256" key="7">
    <source>
        <dbReference type="SAM" id="Phobius"/>
    </source>
</evidence>
<name>A0A316UHB4_9BASI</name>
<dbReference type="AlphaFoldDB" id="A0A316UHB4"/>
<feature type="transmembrane region" description="Helical" evidence="7">
    <location>
        <begin position="287"/>
        <end position="307"/>
    </location>
</feature>
<keyword evidence="9" id="KW-1185">Reference proteome</keyword>
<dbReference type="PANTHER" id="PTHR19139">
    <property type="entry name" value="AQUAPORIN TRANSPORTER"/>
    <property type="match status" value="1"/>
</dbReference>
<evidence type="ECO:0000256" key="1">
    <source>
        <dbReference type="ARBA" id="ARBA00004141"/>
    </source>
</evidence>
<comment type="similarity">
    <text evidence="2 6">Belongs to the MIP/aquaporin (TC 1.A.8) family.</text>
</comment>
<proteinExistence type="inferred from homology"/>
<keyword evidence="3 6" id="KW-0812">Transmembrane</keyword>
<evidence type="ECO:0000256" key="5">
    <source>
        <dbReference type="ARBA" id="ARBA00023136"/>
    </source>
</evidence>
<feature type="transmembrane region" description="Helical" evidence="7">
    <location>
        <begin position="172"/>
        <end position="198"/>
    </location>
</feature>
<evidence type="ECO:0000256" key="4">
    <source>
        <dbReference type="ARBA" id="ARBA00022989"/>
    </source>
</evidence>
<keyword evidence="6" id="KW-0813">Transport</keyword>
<dbReference type="Pfam" id="PF00230">
    <property type="entry name" value="MIP"/>
    <property type="match status" value="1"/>
</dbReference>
<evidence type="ECO:0000313" key="9">
    <source>
        <dbReference type="Proteomes" id="UP000245942"/>
    </source>
</evidence>
<organism evidence="8 9">
    <name type="scientific">Pseudomicrostroma glucosiphilum</name>
    <dbReference type="NCBI Taxonomy" id="1684307"/>
    <lineage>
        <taxon>Eukaryota</taxon>
        <taxon>Fungi</taxon>
        <taxon>Dikarya</taxon>
        <taxon>Basidiomycota</taxon>
        <taxon>Ustilaginomycotina</taxon>
        <taxon>Exobasidiomycetes</taxon>
        <taxon>Microstromatales</taxon>
        <taxon>Microstromatales incertae sedis</taxon>
        <taxon>Pseudomicrostroma</taxon>
    </lineage>
</organism>
<dbReference type="PANTHER" id="PTHR19139:SF199">
    <property type="entry name" value="MIP17260P"/>
    <property type="match status" value="1"/>
</dbReference>
<reference evidence="8 9" key="1">
    <citation type="journal article" date="2018" name="Mol. Biol. Evol.">
        <title>Broad Genomic Sampling Reveals a Smut Pathogenic Ancestry of the Fungal Clade Ustilaginomycotina.</title>
        <authorList>
            <person name="Kijpornyongpan T."/>
            <person name="Mondo S.J."/>
            <person name="Barry K."/>
            <person name="Sandor L."/>
            <person name="Lee J."/>
            <person name="Lipzen A."/>
            <person name="Pangilinan J."/>
            <person name="LaButti K."/>
            <person name="Hainaut M."/>
            <person name="Henrissat B."/>
            <person name="Grigoriev I.V."/>
            <person name="Spatafora J.W."/>
            <person name="Aime M.C."/>
        </authorList>
    </citation>
    <scope>NUCLEOTIDE SEQUENCE [LARGE SCALE GENOMIC DNA]</scope>
    <source>
        <strain evidence="8 9">MCA 4718</strain>
    </source>
</reference>
<dbReference type="InterPro" id="IPR034294">
    <property type="entry name" value="Aquaporin_transptr"/>
</dbReference>
<sequence length="433" mass="47103">MSTITSTLGGNPILKGIHAVEPSRSRSFSVAGGECTCNDLPPPNEKRQTVILEGGLPNFCIPKDKDKHDRSHYRGVLQQRLRLKNEVILFLCEYVGTTLFLFFAFAIATQASDRIGAVKKAHPSGPPDTSALQFSSLGFGFSLAVFAWVFFRVTGSLFNPALTLGLTLLGNLSWISGIVLTISQFLGGITAAAMQNALFPGEPNMRTTLSGGTTVNQGFWIEFFSTFMLVFTVYMLAGEKHKATYLAPIGIGLALFLGELAATGYTGGSLNPARSLGPDVIARHFDGFAWIYYAAPYSAVLVATGFFKSLRWLQYYTVVPDQDDDDSHGTKQVIRDAFGSIIGSIEQIPAEDFKYATVDVEQPAAPTTVFRPVSQTYEQEGQNTEEVVDGNESGPLGRVDRFAHPHQQQPSGHHYVGDDVYVISGRGRYATAM</sequence>
<dbReference type="SUPFAM" id="SSF81338">
    <property type="entry name" value="Aquaporin-like"/>
    <property type="match status" value="1"/>
</dbReference>
<dbReference type="RefSeq" id="XP_025350483.1">
    <property type="nucleotide sequence ID" value="XM_025490128.1"/>
</dbReference>
<dbReference type="GO" id="GO:0005886">
    <property type="term" value="C:plasma membrane"/>
    <property type="evidence" value="ECO:0007669"/>
    <property type="project" value="TreeGrafter"/>
</dbReference>